<keyword evidence="3 9" id="KW-0812">Transmembrane</keyword>
<accession>A0A8D8T4L9</accession>
<feature type="transmembrane region" description="Helical" evidence="9">
    <location>
        <begin position="398"/>
        <end position="423"/>
    </location>
</feature>
<dbReference type="InterPro" id="IPR020846">
    <property type="entry name" value="MFS_dom"/>
</dbReference>
<comment type="subcellular location">
    <subcellularLocation>
        <location evidence="1">Cell membrane</location>
        <topology evidence="1">Multi-pass membrane protein</topology>
    </subcellularLocation>
</comment>
<dbReference type="NCBIfam" id="TIGR00879">
    <property type="entry name" value="SP"/>
    <property type="match status" value="1"/>
</dbReference>
<dbReference type="FunFam" id="1.20.1250.20:FF:000055">
    <property type="entry name" value="Facilitated trehalose transporter Tret1-2 homolog"/>
    <property type="match status" value="1"/>
</dbReference>
<dbReference type="Pfam" id="PF00083">
    <property type="entry name" value="Sugar_tr"/>
    <property type="match status" value="1"/>
</dbReference>
<dbReference type="EMBL" id="HBUF01254746">
    <property type="protein sequence ID" value="CAG6681231.1"/>
    <property type="molecule type" value="Transcribed_RNA"/>
</dbReference>
<feature type="transmembrane region" description="Helical" evidence="9">
    <location>
        <begin position="467"/>
        <end position="486"/>
    </location>
</feature>
<dbReference type="AlphaFoldDB" id="A0A8D8T4L9"/>
<evidence type="ECO:0000256" key="9">
    <source>
        <dbReference type="SAM" id="Phobius"/>
    </source>
</evidence>
<evidence type="ECO:0000256" key="2">
    <source>
        <dbReference type="ARBA" id="ARBA00022475"/>
    </source>
</evidence>
<evidence type="ECO:0000256" key="6">
    <source>
        <dbReference type="ARBA" id="ARBA00023180"/>
    </source>
</evidence>
<dbReference type="EMBL" id="HBUF01254747">
    <property type="protein sequence ID" value="CAG6681233.1"/>
    <property type="molecule type" value="Transcribed_RNA"/>
</dbReference>
<comment type="similarity">
    <text evidence="7">Belongs to the major facilitator superfamily. Sugar transporter (TC 2.A.1.1) family. Trehalose transporter subfamily.</text>
</comment>
<dbReference type="GO" id="GO:0005886">
    <property type="term" value="C:plasma membrane"/>
    <property type="evidence" value="ECO:0007669"/>
    <property type="project" value="UniProtKB-SubCell"/>
</dbReference>
<proteinExistence type="inferred from homology"/>
<dbReference type="PRINTS" id="PR00171">
    <property type="entry name" value="SUGRTRNSPORT"/>
</dbReference>
<dbReference type="InterPro" id="IPR005829">
    <property type="entry name" value="Sugar_transporter_CS"/>
</dbReference>
<feature type="transmembrane region" description="Helical" evidence="9">
    <location>
        <begin position="365"/>
        <end position="386"/>
    </location>
</feature>
<evidence type="ECO:0000256" key="8">
    <source>
        <dbReference type="RuleBase" id="RU003346"/>
    </source>
</evidence>
<dbReference type="PROSITE" id="PS00217">
    <property type="entry name" value="SUGAR_TRANSPORT_2"/>
    <property type="match status" value="1"/>
</dbReference>
<sequence>MVMGNGKFLYSMPTRKSFTGRLKFDDVKPLVSEYKMPTETKMGVSQQTLVSNQTQKPKRITQYMAALTATIGGFIMGTILAWTSPAGEKLIAGEYGFPVTESDLSYIGSSMALGAVFGSPVVGNLVDVVGRKNTMLLLAVPTLVGWGLIIWAESILMFCAGRLLTGFGGGSFAVVVPMYTAEIGEAEIRGTLGTYFQLQCTAGILFVYAVGSWASVFGLTMICATLPIFFVGLMILMPESPQFHLKKNRVKKAKEALQWFRGSEYDIEAEITDMQNSLEKERSDKVPLMQAFSTPAAKKGLLIGLGVMFIQQFGGINAVVFYTVKIFKDAGSSLDANLATIIVGTIMMFTTWIATLIVDRLGRRILLLISSFVMCLSTLTLGYYFYLKSHGSDVSNIGWLPLGSLCVFIIVFSLGFGPIPWMLVGEIFPSQIKGIACSIACLFNWASVLVVTKFFGNVSAALGGHGAFWIFSVIAALGTVFTYVLVPETKGKTLDEIQMELGGSGDCSDDIMVVVDTKDGKY</sequence>
<dbReference type="GO" id="GO:0051119">
    <property type="term" value="F:sugar transmembrane transporter activity"/>
    <property type="evidence" value="ECO:0007669"/>
    <property type="project" value="InterPro"/>
</dbReference>
<evidence type="ECO:0000313" key="11">
    <source>
        <dbReference type="EMBL" id="CAG6681233.1"/>
    </source>
</evidence>
<feature type="domain" description="Major facilitator superfamily (MFS) profile" evidence="10">
    <location>
        <begin position="65"/>
        <end position="490"/>
    </location>
</feature>
<evidence type="ECO:0000256" key="5">
    <source>
        <dbReference type="ARBA" id="ARBA00023136"/>
    </source>
</evidence>
<evidence type="ECO:0000256" key="3">
    <source>
        <dbReference type="ARBA" id="ARBA00022692"/>
    </source>
</evidence>
<dbReference type="PANTHER" id="PTHR48021">
    <property type="match status" value="1"/>
</dbReference>
<dbReference type="Gene3D" id="1.20.1250.20">
    <property type="entry name" value="MFS general substrate transporter like domains"/>
    <property type="match status" value="1"/>
</dbReference>
<evidence type="ECO:0000256" key="1">
    <source>
        <dbReference type="ARBA" id="ARBA00004651"/>
    </source>
</evidence>
<dbReference type="CDD" id="cd17358">
    <property type="entry name" value="MFS_GLUT6_8_Class3_like"/>
    <property type="match status" value="1"/>
</dbReference>
<evidence type="ECO:0000259" key="10">
    <source>
        <dbReference type="PROSITE" id="PS50850"/>
    </source>
</evidence>
<feature type="transmembrane region" description="Helical" evidence="9">
    <location>
        <begin position="163"/>
        <end position="180"/>
    </location>
</feature>
<feature type="transmembrane region" description="Helical" evidence="9">
    <location>
        <begin position="336"/>
        <end position="358"/>
    </location>
</feature>
<dbReference type="InterPro" id="IPR036259">
    <property type="entry name" value="MFS_trans_sf"/>
</dbReference>
<dbReference type="InterPro" id="IPR005828">
    <property type="entry name" value="MFS_sugar_transport-like"/>
</dbReference>
<dbReference type="InterPro" id="IPR044775">
    <property type="entry name" value="MFS_ERD6/Tret1-like"/>
</dbReference>
<keyword evidence="5 9" id="KW-0472">Membrane</keyword>
<keyword evidence="6" id="KW-0325">Glycoprotein</keyword>
<keyword evidence="8" id="KW-0813">Transport</keyword>
<feature type="transmembrane region" description="Helical" evidence="9">
    <location>
        <begin position="301"/>
        <end position="324"/>
    </location>
</feature>
<keyword evidence="2" id="KW-1003">Cell membrane</keyword>
<dbReference type="SUPFAM" id="SSF103473">
    <property type="entry name" value="MFS general substrate transporter"/>
    <property type="match status" value="1"/>
</dbReference>
<dbReference type="InterPro" id="IPR050549">
    <property type="entry name" value="MFS_Trehalose_Transporter"/>
</dbReference>
<feature type="transmembrane region" description="Helical" evidence="9">
    <location>
        <begin position="435"/>
        <end position="455"/>
    </location>
</feature>
<protein>
    <submittedName>
        <fullName evidence="11">Facilitated trehalose transporter Tret1</fullName>
    </submittedName>
</protein>
<feature type="transmembrane region" description="Helical" evidence="9">
    <location>
        <begin position="192"/>
        <end position="210"/>
    </location>
</feature>
<feature type="transmembrane region" description="Helical" evidence="9">
    <location>
        <begin position="216"/>
        <end position="237"/>
    </location>
</feature>
<evidence type="ECO:0000256" key="7">
    <source>
        <dbReference type="ARBA" id="ARBA00024348"/>
    </source>
</evidence>
<dbReference type="PROSITE" id="PS00216">
    <property type="entry name" value="SUGAR_TRANSPORT_1"/>
    <property type="match status" value="1"/>
</dbReference>
<reference evidence="11" key="1">
    <citation type="submission" date="2021-05" db="EMBL/GenBank/DDBJ databases">
        <authorList>
            <person name="Alioto T."/>
            <person name="Alioto T."/>
            <person name="Gomez Garrido J."/>
        </authorList>
    </citation>
    <scope>NUCLEOTIDE SEQUENCE</scope>
</reference>
<feature type="transmembrane region" description="Helical" evidence="9">
    <location>
        <begin position="135"/>
        <end position="157"/>
    </location>
</feature>
<name>A0A8D8T4L9_9HEMI</name>
<feature type="transmembrane region" description="Helical" evidence="9">
    <location>
        <begin position="63"/>
        <end position="84"/>
    </location>
</feature>
<dbReference type="EMBL" id="HBUF01254748">
    <property type="protein sequence ID" value="CAG6681235.1"/>
    <property type="molecule type" value="Transcribed_RNA"/>
</dbReference>
<organism evidence="11">
    <name type="scientific">Cacopsylla melanoneura</name>
    <dbReference type="NCBI Taxonomy" id="428564"/>
    <lineage>
        <taxon>Eukaryota</taxon>
        <taxon>Metazoa</taxon>
        <taxon>Ecdysozoa</taxon>
        <taxon>Arthropoda</taxon>
        <taxon>Hexapoda</taxon>
        <taxon>Insecta</taxon>
        <taxon>Pterygota</taxon>
        <taxon>Neoptera</taxon>
        <taxon>Paraneoptera</taxon>
        <taxon>Hemiptera</taxon>
        <taxon>Sternorrhyncha</taxon>
        <taxon>Psylloidea</taxon>
        <taxon>Psyllidae</taxon>
        <taxon>Psyllinae</taxon>
        <taxon>Cacopsylla</taxon>
    </lineage>
</organism>
<feature type="transmembrane region" description="Helical" evidence="9">
    <location>
        <begin position="104"/>
        <end position="123"/>
    </location>
</feature>
<evidence type="ECO:0000256" key="4">
    <source>
        <dbReference type="ARBA" id="ARBA00022989"/>
    </source>
</evidence>
<dbReference type="PROSITE" id="PS50850">
    <property type="entry name" value="MFS"/>
    <property type="match status" value="1"/>
</dbReference>
<dbReference type="PANTHER" id="PTHR48021:SF1">
    <property type="entry name" value="GH07001P-RELATED"/>
    <property type="match status" value="1"/>
</dbReference>
<keyword evidence="4 9" id="KW-1133">Transmembrane helix</keyword>
<dbReference type="InterPro" id="IPR003663">
    <property type="entry name" value="Sugar/inositol_transpt"/>
</dbReference>